<dbReference type="InterPro" id="IPR025269">
    <property type="entry name" value="SAM-like_dom"/>
</dbReference>
<organism evidence="4 5">
    <name type="scientific">Nonlabens ulvanivorans</name>
    <name type="common">Persicivirga ulvanivorans</name>
    <dbReference type="NCBI Taxonomy" id="906888"/>
    <lineage>
        <taxon>Bacteria</taxon>
        <taxon>Pseudomonadati</taxon>
        <taxon>Bacteroidota</taxon>
        <taxon>Flavobacteriia</taxon>
        <taxon>Flavobacteriales</taxon>
        <taxon>Flavobacteriaceae</taxon>
        <taxon>Nonlabens</taxon>
    </lineage>
</organism>
<dbReference type="InterPro" id="IPR013762">
    <property type="entry name" value="Integrase-like_cat_sf"/>
</dbReference>
<accession>A0A081D6B0</accession>
<dbReference type="Proteomes" id="UP000028980">
    <property type="component" value="Unassembled WGS sequence"/>
</dbReference>
<dbReference type="Gene3D" id="1.10.150.130">
    <property type="match status" value="1"/>
</dbReference>
<reference evidence="4 5" key="1">
    <citation type="journal article" date="2014" name="Genome Announc.">
        <title>Draft Genome Sequences of Marine Flavobacterium Nonlabens Strains NR17, NR24, NR27, NR32, NR33, and Ara13.</title>
        <authorList>
            <person name="Nakanishi M."/>
            <person name="Meirelles P."/>
            <person name="Suzuki R."/>
            <person name="Takatani N."/>
            <person name="Mino S."/>
            <person name="Suda W."/>
            <person name="Oshima K."/>
            <person name="Hattori M."/>
            <person name="Ohkuma M."/>
            <person name="Hosokawa M."/>
            <person name="Miyashita K."/>
            <person name="Thompson F.L."/>
            <person name="Niwa A."/>
            <person name="Sawabe T."/>
            <person name="Sawabe T."/>
        </authorList>
    </citation>
    <scope>NUCLEOTIDE SEQUENCE [LARGE SCALE GENOMIC DNA]</scope>
    <source>
        <strain evidence="5">JCM19296</strain>
    </source>
</reference>
<dbReference type="Pfam" id="PF13102">
    <property type="entry name" value="Phage_int_SAM_5"/>
    <property type="match status" value="1"/>
</dbReference>
<evidence type="ECO:0000313" key="4">
    <source>
        <dbReference type="EMBL" id="GAK74456.1"/>
    </source>
</evidence>
<gene>
    <name evidence="4" type="ORF">JCM19296_34</name>
</gene>
<dbReference type="AlphaFoldDB" id="A0A081D6B0"/>
<feature type="domain" description="Phage integrase SAM-like" evidence="3">
    <location>
        <begin position="126"/>
        <end position="203"/>
    </location>
</feature>
<comment type="caution">
    <text evidence="4">The sequence shown here is derived from an EMBL/GenBank/DDBJ whole genome shotgun (WGS) entry which is preliminary data.</text>
</comment>
<evidence type="ECO:0000256" key="2">
    <source>
        <dbReference type="ARBA" id="ARBA00023172"/>
    </source>
</evidence>
<dbReference type="Gene3D" id="1.10.443.10">
    <property type="entry name" value="Intergrase catalytic core"/>
    <property type="match status" value="1"/>
</dbReference>
<evidence type="ECO:0000313" key="5">
    <source>
        <dbReference type="Proteomes" id="UP000028980"/>
    </source>
</evidence>
<name>A0A081D6B0_NONUL</name>
<dbReference type="InterPro" id="IPR010998">
    <property type="entry name" value="Integrase_recombinase_N"/>
</dbReference>
<protein>
    <submittedName>
        <fullName evidence="4">Integrase</fullName>
    </submittedName>
</protein>
<dbReference type="GO" id="GO:0006310">
    <property type="term" value="P:DNA recombination"/>
    <property type="evidence" value="ECO:0007669"/>
    <property type="project" value="UniProtKB-KW"/>
</dbReference>
<proteinExistence type="predicted"/>
<dbReference type="SUPFAM" id="SSF56349">
    <property type="entry name" value="DNA breaking-rejoining enzymes"/>
    <property type="match status" value="1"/>
</dbReference>
<dbReference type="GO" id="GO:0015074">
    <property type="term" value="P:DNA integration"/>
    <property type="evidence" value="ECO:0007669"/>
    <property type="project" value="InterPro"/>
</dbReference>
<sequence length="418" mass="47837">MTKKNGFLKFFIKTKKNPSAIYLRFIGKSFDLKKTTTLLIDPEKWSTSKRQPINSTTELRSLGQNLLKLKTFIIDAYNTSINEDIDTIWLGNVIKTYFNGTSNTDVKSKYVVDAIAELKASANTRKNNKGEYGLSKSRITSYNNLLNLVVRYQENNKLKVKEVDPTLAMNFIKWMQEQDYSKSYYSKIISDLKMVCREAGRKGAETSPKLLDIKASKPKPESILYLNRNEIKEIKKTKLNREALKNARRWLLLGCELGQRGGDLLNINSDKIKTLKSGNRVIELVQQKTNKSVTIPILHKAEKILKKGIPNKISMQTFNLHIKDICKKAKIDSPTSGRKFLKKGGKRVSGTYPKWQLASSHICRRSYASNYYGEYPTPLLMSVTGHSTESQFLNYIGKSGHDQADQFFELYSKRKKNE</sequence>
<evidence type="ECO:0000256" key="1">
    <source>
        <dbReference type="ARBA" id="ARBA00023125"/>
    </source>
</evidence>
<dbReference type="GO" id="GO:0003677">
    <property type="term" value="F:DNA binding"/>
    <property type="evidence" value="ECO:0007669"/>
    <property type="project" value="UniProtKB-KW"/>
</dbReference>
<keyword evidence="1" id="KW-0238">DNA-binding</keyword>
<evidence type="ECO:0000259" key="3">
    <source>
        <dbReference type="Pfam" id="PF13102"/>
    </source>
</evidence>
<dbReference type="EMBL" id="BBLG01000001">
    <property type="protein sequence ID" value="GAK74456.1"/>
    <property type="molecule type" value="Genomic_DNA"/>
</dbReference>
<keyword evidence="2" id="KW-0233">DNA recombination</keyword>
<dbReference type="InterPro" id="IPR011010">
    <property type="entry name" value="DNA_brk_join_enz"/>
</dbReference>